<name>A0ABR2H6F8_9EUKA</name>
<feature type="domain" description="HTH myb-type" evidence="6">
    <location>
        <begin position="65"/>
        <end position="113"/>
    </location>
</feature>
<evidence type="ECO:0000256" key="2">
    <source>
        <dbReference type="ARBA" id="ARBA00023125"/>
    </source>
</evidence>
<gene>
    <name evidence="7" type="ORF">M9Y10_026756</name>
</gene>
<dbReference type="Gene3D" id="1.10.10.60">
    <property type="entry name" value="Homeodomain-like"/>
    <property type="match status" value="2"/>
</dbReference>
<keyword evidence="4" id="KW-0539">Nucleus</keyword>
<evidence type="ECO:0000313" key="7">
    <source>
        <dbReference type="EMBL" id="KAK8841807.1"/>
    </source>
</evidence>
<keyword evidence="1" id="KW-0805">Transcription regulation</keyword>
<dbReference type="Pfam" id="PF13921">
    <property type="entry name" value="Myb_DNA-bind_6"/>
    <property type="match status" value="1"/>
</dbReference>
<dbReference type="SUPFAM" id="SSF46689">
    <property type="entry name" value="Homeodomain-like"/>
    <property type="match status" value="2"/>
</dbReference>
<dbReference type="PANTHER" id="PTHR46621">
    <property type="entry name" value="SNRNA-ACTIVATING PROTEIN COMPLEX SUBUNIT 4"/>
    <property type="match status" value="1"/>
</dbReference>
<dbReference type="EMBL" id="JAPFFF010000040">
    <property type="protein sequence ID" value="KAK8841807.1"/>
    <property type="molecule type" value="Genomic_DNA"/>
</dbReference>
<feature type="domain" description="Myb-like" evidence="5">
    <location>
        <begin position="110"/>
        <end position="160"/>
    </location>
</feature>
<evidence type="ECO:0000259" key="5">
    <source>
        <dbReference type="PROSITE" id="PS50090"/>
    </source>
</evidence>
<dbReference type="InterPro" id="IPR009057">
    <property type="entry name" value="Homeodomain-like_sf"/>
</dbReference>
<dbReference type="InterPro" id="IPR017930">
    <property type="entry name" value="Myb_dom"/>
</dbReference>
<reference evidence="7 8" key="1">
    <citation type="submission" date="2024-04" db="EMBL/GenBank/DDBJ databases">
        <title>Tritrichomonas musculus Genome.</title>
        <authorList>
            <person name="Alves-Ferreira E."/>
            <person name="Grigg M."/>
            <person name="Lorenzi H."/>
            <person name="Galac M."/>
        </authorList>
    </citation>
    <scope>NUCLEOTIDE SEQUENCE [LARGE SCALE GENOMIC DNA]</scope>
    <source>
        <strain evidence="7 8">EAF2021</strain>
    </source>
</reference>
<dbReference type="InterPro" id="IPR051575">
    <property type="entry name" value="Myb-like_DNA-bd"/>
</dbReference>
<keyword evidence="8" id="KW-1185">Reference proteome</keyword>
<comment type="caution">
    <text evidence="7">The sequence shown here is derived from an EMBL/GenBank/DDBJ whole genome shotgun (WGS) entry which is preliminary data.</text>
</comment>
<keyword evidence="2" id="KW-0238">DNA-binding</keyword>
<keyword evidence="3" id="KW-0804">Transcription</keyword>
<evidence type="ECO:0000313" key="8">
    <source>
        <dbReference type="Proteomes" id="UP001470230"/>
    </source>
</evidence>
<dbReference type="SMART" id="SM00717">
    <property type="entry name" value="SANT"/>
    <property type="match status" value="2"/>
</dbReference>
<evidence type="ECO:0000256" key="1">
    <source>
        <dbReference type="ARBA" id="ARBA00023015"/>
    </source>
</evidence>
<dbReference type="CDD" id="cd00167">
    <property type="entry name" value="SANT"/>
    <property type="match status" value="2"/>
</dbReference>
<evidence type="ECO:0000256" key="4">
    <source>
        <dbReference type="ARBA" id="ARBA00023242"/>
    </source>
</evidence>
<dbReference type="PROSITE" id="PS51294">
    <property type="entry name" value="HTH_MYB"/>
    <property type="match status" value="2"/>
</dbReference>
<dbReference type="InterPro" id="IPR001005">
    <property type="entry name" value="SANT/Myb"/>
</dbReference>
<dbReference type="PANTHER" id="PTHR46621:SF1">
    <property type="entry name" value="SNRNA-ACTIVATING PROTEIN COMPLEX SUBUNIT 4"/>
    <property type="match status" value="1"/>
</dbReference>
<feature type="domain" description="Myb-like" evidence="5">
    <location>
        <begin position="65"/>
        <end position="109"/>
    </location>
</feature>
<organism evidence="7 8">
    <name type="scientific">Tritrichomonas musculus</name>
    <dbReference type="NCBI Taxonomy" id="1915356"/>
    <lineage>
        <taxon>Eukaryota</taxon>
        <taxon>Metamonada</taxon>
        <taxon>Parabasalia</taxon>
        <taxon>Tritrichomonadida</taxon>
        <taxon>Tritrichomonadidae</taxon>
        <taxon>Tritrichomonas</taxon>
    </lineage>
</organism>
<sequence length="254" mass="30445">MESINIPDNVNDDSENRLQSFTFDPSFSTDQLNDFDNGLIYDDGIINNKCTSKQKKKPIFKNHYKFSKEEDRRLIFLVSIFGEKDWRNLAKKMDGRNPRQCRERWQNYLNPNLNRQSWTKEEDEMLMKMKDEYGSKWKLISNYFQNRTDAMVKNRYNLLMRLNKKKNEEEELHSNLNDIQDSKPSSFNNNGNNIKQENTDNNYYLNIENVFDNKNENNFDSYFMNIDNSYEEEGDLFSEESIIFGNNNMDFTFA</sequence>
<evidence type="ECO:0000256" key="3">
    <source>
        <dbReference type="ARBA" id="ARBA00023163"/>
    </source>
</evidence>
<dbReference type="Proteomes" id="UP001470230">
    <property type="component" value="Unassembled WGS sequence"/>
</dbReference>
<proteinExistence type="predicted"/>
<dbReference type="PROSITE" id="PS50090">
    <property type="entry name" value="MYB_LIKE"/>
    <property type="match status" value="2"/>
</dbReference>
<protein>
    <recommendedName>
        <fullName evidence="9">Myb-like DNA-binding domain containing protein</fullName>
    </recommendedName>
</protein>
<evidence type="ECO:0008006" key="9">
    <source>
        <dbReference type="Google" id="ProtNLM"/>
    </source>
</evidence>
<feature type="domain" description="HTH myb-type" evidence="6">
    <location>
        <begin position="114"/>
        <end position="164"/>
    </location>
</feature>
<accession>A0ABR2H6F8</accession>
<evidence type="ECO:0000259" key="6">
    <source>
        <dbReference type="PROSITE" id="PS51294"/>
    </source>
</evidence>